<sequence length="319" mass="37514">MEEALMDPLSLQNYLTRYLRNVPPRPLIRIQGWHWQHTTHANNKKKEKERAYDFDIVFSLQPFLSQPGNETFCQAYTVENSDQAHRGSFRQRRARTYRQDIEIGSEPKPTLTKWCEDFCSDRSWLKIFRVSRHVLNLDMQQITPELEKLVRATHYRGHIDITHPTVDKNVDIYSPHWINTARITWIRWIFYLTFLWLITWPILYFMTKKWSVYHVKWYWKVYNNGPGGGMDRYATISERDWVQRHANLVQSLVLDKYQGDATELSSDVVVDANRRRSEIRVPNINMRGGGIGAAVGLLQTGVSVWNQANGRGDQGWGSD</sequence>
<gene>
    <name evidence="2" type="ORF">CERZMDRAFT_25458</name>
</gene>
<organism evidence="2 3">
    <name type="scientific">Cercospora zeae-maydis SCOH1-5</name>
    <dbReference type="NCBI Taxonomy" id="717836"/>
    <lineage>
        <taxon>Eukaryota</taxon>
        <taxon>Fungi</taxon>
        <taxon>Dikarya</taxon>
        <taxon>Ascomycota</taxon>
        <taxon>Pezizomycotina</taxon>
        <taxon>Dothideomycetes</taxon>
        <taxon>Dothideomycetidae</taxon>
        <taxon>Mycosphaerellales</taxon>
        <taxon>Mycosphaerellaceae</taxon>
        <taxon>Cercospora</taxon>
    </lineage>
</organism>
<evidence type="ECO:0000256" key="1">
    <source>
        <dbReference type="SAM" id="Phobius"/>
    </source>
</evidence>
<accession>A0A6A6FM04</accession>
<proteinExistence type="predicted"/>
<feature type="transmembrane region" description="Helical" evidence="1">
    <location>
        <begin position="185"/>
        <end position="206"/>
    </location>
</feature>
<protein>
    <submittedName>
        <fullName evidence="2">Uncharacterized protein</fullName>
    </submittedName>
</protein>
<keyword evidence="1" id="KW-0472">Membrane</keyword>
<keyword evidence="1" id="KW-0812">Transmembrane</keyword>
<dbReference type="Proteomes" id="UP000799539">
    <property type="component" value="Unassembled WGS sequence"/>
</dbReference>
<keyword evidence="3" id="KW-1185">Reference proteome</keyword>
<dbReference type="PANTHER" id="PTHR37848">
    <property type="entry name" value="EXPRESSED PROTEIN"/>
    <property type="match status" value="1"/>
</dbReference>
<name>A0A6A6FM04_9PEZI</name>
<dbReference type="PANTHER" id="PTHR37848:SF1">
    <property type="entry name" value="SUN DOMAIN-CONTAINING PROTEIN"/>
    <property type="match status" value="1"/>
</dbReference>
<evidence type="ECO:0000313" key="2">
    <source>
        <dbReference type="EMBL" id="KAF2214482.1"/>
    </source>
</evidence>
<dbReference type="OrthoDB" id="203796at2759"/>
<keyword evidence="1" id="KW-1133">Transmembrane helix</keyword>
<evidence type="ECO:0000313" key="3">
    <source>
        <dbReference type="Proteomes" id="UP000799539"/>
    </source>
</evidence>
<reference evidence="2" key="1">
    <citation type="journal article" date="2020" name="Stud. Mycol.">
        <title>101 Dothideomycetes genomes: a test case for predicting lifestyles and emergence of pathogens.</title>
        <authorList>
            <person name="Haridas S."/>
            <person name="Albert R."/>
            <person name="Binder M."/>
            <person name="Bloem J."/>
            <person name="Labutti K."/>
            <person name="Salamov A."/>
            <person name="Andreopoulos B."/>
            <person name="Baker S."/>
            <person name="Barry K."/>
            <person name="Bills G."/>
            <person name="Bluhm B."/>
            <person name="Cannon C."/>
            <person name="Castanera R."/>
            <person name="Culley D."/>
            <person name="Daum C."/>
            <person name="Ezra D."/>
            <person name="Gonzalez J."/>
            <person name="Henrissat B."/>
            <person name="Kuo A."/>
            <person name="Liang C."/>
            <person name="Lipzen A."/>
            <person name="Lutzoni F."/>
            <person name="Magnuson J."/>
            <person name="Mondo S."/>
            <person name="Nolan M."/>
            <person name="Ohm R."/>
            <person name="Pangilinan J."/>
            <person name="Park H.-J."/>
            <person name="Ramirez L."/>
            <person name="Alfaro M."/>
            <person name="Sun H."/>
            <person name="Tritt A."/>
            <person name="Yoshinaga Y."/>
            <person name="Zwiers L.-H."/>
            <person name="Turgeon B."/>
            <person name="Goodwin S."/>
            <person name="Spatafora J."/>
            <person name="Crous P."/>
            <person name="Grigoriev I."/>
        </authorList>
    </citation>
    <scope>NUCLEOTIDE SEQUENCE</scope>
    <source>
        <strain evidence="2">SCOH1-5</strain>
    </source>
</reference>
<feature type="non-terminal residue" evidence="2">
    <location>
        <position position="319"/>
    </location>
</feature>
<dbReference type="EMBL" id="ML992668">
    <property type="protein sequence ID" value="KAF2214482.1"/>
    <property type="molecule type" value="Genomic_DNA"/>
</dbReference>
<dbReference type="AlphaFoldDB" id="A0A6A6FM04"/>